<evidence type="ECO:0000256" key="3">
    <source>
        <dbReference type="ARBA" id="ARBA00022553"/>
    </source>
</evidence>
<reference evidence="9" key="1">
    <citation type="journal article" date="2019" name="Int. J. Syst. Evol. Microbiol.">
        <title>The Global Catalogue of Microorganisms (GCM) 10K type strain sequencing project: providing services to taxonomists for standard genome sequencing and annotation.</title>
        <authorList>
            <consortium name="The Broad Institute Genomics Platform"/>
            <consortium name="The Broad Institute Genome Sequencing Center for Infectious Disease"/>
            <person name="Wu L."/>
            <person name="Ma J."/>
        </authorList>
    </citation>
    <scope>NUCLEOTIDE SEQUENCE [LARGE SCALE GENOMIC DNA]</scope>
    <source>
        <strain evidence="9">CECT 8289</strain>
    </source>
</reference>
<dbReference type="Pfam" id="PF02518">
    <property type="entry name" value="HATPase_c"/>
    <property type="match status" value="1"/>
</dbReference>
<evidence type="ECO:0000313" key="8">
    <source>
        <dbReference type="EMBL" id="MFC4263185.1"/>
    </source>
</evidence>
<dbReference type="InterPro" id="IPR036890">
    <property type="entry name" value="HATPase_C_sf"/>
</dbReference>
<dbReference type="InterPro" id="IPR003594">
    <property type="entry name" value="HATPase_dom"/>
</dbReference>
<dbReference type="PRINTS" id="PR00344">
    <property type="entry name" value="BCTRLSENSOR"/>
</dbReference>
<dbReference type="InterPro" id="IPR005467">
    <property type="entry name" value="His_kinase_dom"/>
</dbReference>
<feature type="transmembrane region" description="Helical" evidence="6">
    <location>
        <begin position="139"/>
        <end position="160"/>
    </location>
</feature>
<keyword evidence="6" id="KW-1133">Transmembrane helix</keyword>
<dbReference type="PROSITE" id="PS50109">
    <property type="entry name" value="HIS_KIN"/>
    <property type="match status" value="1"/>
</dbReference>
<dbReference type="Gene3D" id="1.10.287.130">
    <property type="match status" value="1"/>
</dbReference>
<evidence type="ECO:0000256" key="1">
    <source>
        <dbReference type="ARBA" id="ARBA00000085"/>
    </source>
</evidence>
<evidence type="ECO:0000259" key="7">
    <source>
        <dbReference type="PROSITE" id="PS50109"/>
    </source>
</evidence>
<evidence type="ECO:0000256" key="4">
    <source>
        <dbReference type="ARBA" id="ARBA00022679"/>
    </source>
</evidence>
<keyword evidence="8" id="KW-0547">Nucleotide-binding</keyword>
<dbReference type="EC" id="2.7.13.3" evidence="2"/>
<feature type="transmembrane region" description="Helical" evidence="6">
    <location>
        <begin position="166"/>
        <end position="192"/>
    </location>
</feature>
<feature type="transmembrane region" description="Helical" evidence="6">
    <location>
        <begin position="62"/>
        <end position="83"/>
    </location>
</feature>
<dbReference type="Pfam" id="PF20969">
    <property type="entry name" value="MASE11"/>
    <property type="match status" value="1"/>
</dbReference>
<dbReference type="Proteomes" id="UP001595907">
    <property type="component" value="Unassembled WGS sequence"/>
</dbReference>
<keyword evidence="3" id="KW-0597">Phosphoprotein</keyword>
<accession>A0ABV8QU62</accession>
<dbReference type="InterPro" id="IPR004358">
    <property type="entry name" value="Sig_transdc_His_kin-like_C"/>
</dbReference>
<evidence type="ECO:0000256" key="5">
    <source>
        <dbReference type="ARBA" id="ARBA00022777"/>
    </source>
</evidence>
<dbReference type="InterPro" id="IPR052162">
    <property type="entry name" value="Sensor_kinase/Photoreceptor"/>
</dbReference>
<evidence type="ECO:0000256" key="2">
    <source>
        <dbReference type="ARBA" id="ARBA00012438"/>
    </source>
</evidence>
<keyword evidence="4" id="KW-0808">Transferase</keyword>
<dbReference type="PANTHER" id="PTHR43304:SF1">
    <property type="entry name" value="PAC DOMAIN-CONTAINING PROTEIN"/>
    <property type="match status" value="1"/>
</dbReference>
<feature type="transmembrane region" description="Helical" evidence="6">
    <location>
        <begin position="32"/>
        <end position="56"/>
    </location>
</feature>
<dbReference type="GO" id="GO:0005524">
    <property type="term" value="F:ATP binding"/>
    <property type="evidence" value="ECO:0007669"/>
    <property type="project" value="UniProtKB-KW"/>
</dbReference>
<dbReference type="InterPro" id="IPR003661">
    <property type="entry name" value="HisK_dim/P_dom"/>
</dbReference>
<comment type="caution">
    <text evidence="8">The sequence shown here is derived from an EMBL/GenBank/DDBJ whole genome shotgun (WGS) entry which is preliminary data.</text>
</comment>
<dbReference type="EMBL" id="JBHSCZ010000002">
    <property type="protein sequence ID" value="MFC4263185.1"/>
    <property type="molecule type" value="Genomic_DNA"/>
</dbReference>
<proteinExistence type="predicted"/>
<dbReference type="SUPFAM" id="SSF55874">
    <property type="entry name" value="ATPase domain of HSP90 chaperone/DNA topoisomerase II/histidine kinase"/>
    <property type="match status" value="1"/>
</dbReference>
<evidence type="ECO:0000313" key="9">
    <source>
        <dbReference type="Proteomes" id="UP001595907"/>
    </source>
</evidence>
<dbReference type="CDD" id="cd00082">
    <property type="entry name" value="HisKA"/>
    <property type="match status" value="1"/>
</dbReference>
<keyword evidence="5" id="KW-0418">Kinase</keyword>
<dbReference type="PANTHER" id="PTHR43304">
    <property type="entry name" value="PHYTOCHROME-LIKE PROTEIN CPH1"/>
    <property type="match status" value="1"/>
</dbReference>
<name>A0ABV8QU62_9BACT</name>
<sequence>MSIWRTYTNTIKMNCSATDVQVQDISYWRNNLFANIIIYLLPLCLIALIPGLYYSIIVHKPVLVVIDVIIVLAILMIGFVRNLHVEIRKIIFAICTYTLSGFFIYYLGLVGPGLLFLFAACIFFILVFSNTFTYYPAIINALFCIGFGIAKWLNLLPWLIYEHNSLSAWIAVSSNLIFLSFLATALIPKIFIGLQNTIDKERALQEKFKTQQQLLQQTVSLVEQKNTELEQFAYVASHDLQEPLRMIASFLQLIEKKYYNIIDDKGKQYIFFATDGAKRMQQMIMDLLEYSRAGRKENEISKVDINEIITEIKFLYSKIINEKKAVFIYEQLPTIYVSKAGIKQVFQNIISNALKYTKTNHHAIIEINFTQSNNYYQFSICDNGIGIAPAYHEQIFNLFQRLHQTNNYKGTGLGLAITKKIIEQMGGTVGVHSIENHGSEFYFTIPVYHENEKGTHT</sequence>
<dbReference type="SMART" id="SM00388">
    <property type="entry name" value="HisKA"/>
    <property type="match status" value="1"/>
</dbReference>
<evidence type="ECO:0000256" key="6">
    <source>
        <dbReference type="SAM" id="Phobius"/>
    </source>
</evidence>
<dbReference type="RefSeq" id="WP_379709412.1">
    <property type="nucleotide sequence ID" value="NZ_JBHSCZ010000002.1"/>
</dbReference>
<dbReference type="Pfam" id="PF00512">
    <property type="entry name" value="HisKA"/>
    <property type="match status" value="1"/>
</dbReference>
<keyword evidence="9" id="KW-1185">Reference proteome</keyword>
<keyword evidence="8" id="KW-0067">ATP-binding</keyword>
<organism evidence="8 9">
    <name type="scientific">Ferruginibacter yonginensis</name>
    <dbReference type="NCBI Taxonomy" id="1310416"/>
    <lineage>
        <taxon>Bacteria</taxon>
        <taxon>Pseudomonadati</taxon>
        <taxon>Bacteroidota</taxon>
        <taxon>Chitinophagia</taxon>
        <taxon>Chitinophagales</taxon>
        <taxon>Chitinophagaceae</taxon>
        <taxon>Ferruginibacter</taxon>
    </lineage>
</organism>
<gene>
    <name evidence="8" type="ORF">ACFOWM_09875</name>
</gene>
<feature type="transmembrane region" description="Helical" evidence="6">
    <location>
        <begin position="114"/>
        <end position="132"/>
    </location>
</feature>
<protein>
    <recommendedName>
        <fullName evidence="2">histidine kinase</fullName>
        <ecNumber evidence="2">2.7.13.3</ecNumber>
    </recommendedName>
</protein>
<dbReference type="InterPro" id="IPR048437">
    <property type="entry name" value="MASE11"/>
</dbReference>
<feature type="domain" description="Histidine kinase" evidence="7">
    <location>
        <begin position="235"/>
        <end position="449"/>
    </location>
</feature>
<dbReference type="InterPro" id="IPR036097">
    <property type="entry name" value="HisK_dim/P_sf"/>
</dbReference>
<keyword evidence="6" id="KW-0472">Membrane</keyword>
<dbReference type="SUPFAM" id="SSF47384">
    <property type="entry name" value="Homodimeric domain of signal transducing histidine kinase"/>
    <property type="match status" value="1"/>
</dbReference>
<keyword evidence="6" id="KW-0812">Transmembrane</keyword>
<dbReference type="SMART" id="SM00387">
    <property type="entry name" value="HATPase_c"/>
    <property type="match status" value="1"/>
</dbReference>
<dbReference type="Gene3D" id="3.30.565.10">
    <property type="entry name" value="Histidine kinase-like ATPase, C-terminal domain"/>
    <property type="match status" value="1"/>
</dbReference>
<comment type="catalytic activity">
    <reaction evidence="1">
        <text>ATP + protein L-histidine = ADP + protein N-phospho-L-histidine.</text>
        <dbReference type="EC" id="2.7.13.3"/>
    </reaction>
</comment>